<evidence type="ECO:0000256" key="7">
    <source>
        <dbReference type="RuleBase" id="RU363032"/>
    </source>
</evidence>
<keyword evidence="2 7" id="KW-0813">Transport</keyword>
<dbReference type="PROSITE" id="PS50928">
    <property type="entry name" value="ABC_TM1"/>
    <property type="match status" value="1"/>
</dbReference>
<feature type="transmembrane region" description="Helical" evidence="7">
    <location>
        <begin position="119"/>
        <end position="139"/>
    </location>
</feature>
<dbReference type="Proteomes" id="UP000065807">
    <property type="component" value="Chromosome"/>
</dbReference>
<sequence>MHLEHRALRTALERFTRRSQASTGMVLVAPVLLILIVVNLYPALYQIYISFTSYRLGSPLQSFVGLSNYGRLLQDPRFWESLRITLAFLVYTIPAQLALGLLFALLLNASRHRKYFLPFLLLPVVTTPVVVGYMFQYMFREDYGLISYFMRLLHVFPGFNLTANPSTVVPALALVDIWEWTPFVMIVLLAGLQSLPLSVYEAARVDGASPWATFRHVTLPLLRNQFLVALLFRTVDGLRIFDIIHSMTRGGPGTSSESLSIYLQVAGFKFGDLGYAAAMGMVLLIIGVTLANAYLRLIGNQLTGKV</sequence>
<dbReference type="PANTHER" id="PTHR43005">
    <property type="entry name" value="BLR7065 PROTEIN"/>
    <property type="match status" value="1"/>
</dbReference>
<feature type="transmembrane region" description="Helical" evidence="7">
    <location>
        <begin position="273"/>
        <end position="295"/>
    </location>
</feature>
<feature type="transmembrane region" description="Helical" evidence="7">
    <location>
        <begin position="84"/>
        <end position="107"/>
    </location>
</feature>
<dbReference type="EMBL" id="AP014924">
    <property type="protein sequence ID" value="BAS26252.1"/>
    <property type="molecule type" value="Genomic_DNA"/>
</dbReference>
<evidence type="ECO:0000256" key="3">
    <source>
        <dbReference type="ARBA" id="ARBA00022475"/>
    </source>
</evidence>
<keyword evidence="4 7" id="KW-0812">Transmembrane</keyword>
<dbReference type="InterPro" id="IPR000515">
    <property type="entry name" value="MetI-like"/>
</dbReference>
<name>A0A0K2SGV0_LIMPI</name>
<dbReference type="KEGG" id="lpil:LIP_0395"/>
<evidence type="ECO:0000313" key="9">
    <source>
        <dbReference type="EMBL" id="BAS26252.1"/>
    </source>
</evidence>
<evidence type="ECO:0000256" key="2">
    <source>
        <dbReference type="ARBA" id="ARBA00022448"/>
    </source>
</evidence>
<accession>A0A0K2SGV0</accession>
<dbReference type="CDD" id="cd06261">
    <property type="entry name" value="TM_PBP2"/>
    <property type="match status" value="1"/>
</dbReference>
<evidence type="ECO:0000256" key="5">
    <source>
        <dbReference type="ARBA" id="ARBA00022989"/>
    </source>
</evidence>
<evidence type="ECO:0000256" key="1">
    <source>
        <dbReference type="ARBA" id="ARBA00004651"/>
    </source>
</evidence>
<evidence type="ECO:0000259" key="8">
    <source>
        <dbReference type="PROSITE" id="PS50928"/>
    </source>
</evidence>
<keyword evidence="3" id="KW-1003">Cell membrane</keyword>
<comment type="similarity">
    <text evidence="7">Belongs to the binding-protein-dependent transport system permease family.</text>
</comment>
<feature type="transmembrane region" description="Helical" evidence="7">
    <location>
        <begin position="21"/>
        <end position="41"/>
    </location>
</feature>
<reference evidence="10" key="2">
    <citation type="journal article" date="2016" name="Int. J. Syst. Evol. Microbiol.">
        <title>Complete genome sequence and cell structure of Limnochorda pilosa, a Gram-negative spore-former within the phylum Firmicutes.</title>
        <authorList>
            <person name="Watanabe M."/>
            <person name="Kojima H."/>
            <person name="Fukui M."/>
        </authorList>
    </citation>
    <scope>NUCLEOTIDE SEQUENCE [LARGE SCALE GENOMIC DNA]</scope>
    <source>
        <strain evidence="10">HC45</strain>
    </source>
</reference>
<dbReference type="RefSeq" id="WP_082725724.1">
    <property type="nucleotide sequence ID" value="NZ_AP014924.1"/>
</dbReference>
<evidence type="ECO:0000256" key="4">
    <source>
        <dbReference type="ARBA" id="ARBA00022692"/>
    </source>
</evidence>
<dbReference type="STRING" id="1555112.LIP_0395"/>
<dbReference type="InterPro" id="IPR035906">
    <property type="entry name" value="MetI-like_sf"/>
</dbReference>
<dbReference type="Pfam" id="PF00528">
    <property type="entry name" value="BPD_transp_1"/>
    <property type="match status" value="1"/>
</dbReference>
<dbReference type="GO" id="GO:0055085">
    <property type="term" value="P:transmembrane transport"/>
    <property type="evidence" value="ECO:0007669"/>
    <property type="project" value="InterPro"/>
</dbReference>
<gene>
    <name evidence="9" type="ORF">LIP_0395</name>
</gene>
<dbReference type="GO" id="GO:0005886">
    <property type="term" value="C:plasma membrane"/>
    <property type="evidence" value="ECO:0007669"/>
    <property type="project" value="UniProtKB-SubCell"/>
</dbReference>
<protein>
    <submittedName>
        <fullName evidence="9">ABC transporter permease</fullName>
    </submittedName>
</protein>
<evidence type="ECO:0000313" key="10">
    <source>
        <dbReference type="Proteomes" id="UP000065807"/>
    </source>
</evidence>
<evidence type="ECO:0000256" key="6">
    <source>
        <dbReference type="ARBA" id="ARBA00023136"/>
    </source>
</evidence>
<dbReference type="Gene3D" id="1.10.3720.10">
    <property type="entry name" value="MetI-like"/>
    <property type="match status" value="1"/>
</dbReference>
<dbReference type="SUPFAM" id="SSF161098">
    <property type="entry name" value="MetI-like"/>
    <property type="match status" value="1"/>
</dbReference>
<keyword evidence="6 7" id="KW-0472">Membrane</keyword>
<organism evidence="9 10">
    <name type="scientific">Limnochorda pilosa</name>
    <dbReference type="NCBI Taxonomy" id="1555112"/>
    <lineage>
        <taxon>Bacteria</taxon>
        <taxon>Bacillati</taxon>
        <taxon>Bacillota</taxon>
        <taxon>Limnochordia</taxon>
        <taxon>Limnochordales</taxon>
        <taxon>Limnochordaceae</taxon>
        <taxon>Limnochorda</taxon>
    </lineage>
</organism>
<comment type="subcellular location">
    <subcellularLocation>
        <location evidence="1 7">Cell membrane</location>
        <topology evidence="1 7">Multi-pass membrane protein</topology>
    </subcellularLocation>
</comment>
<keyword evidence="10" id="KW-1185">Reference proteome</keyword>
<feature type="domain" description="ABC transmembrane type-1" evidence="8">
    <location>
        <begin position="82"/>
        <end position="294"/>
    </location>
</feature>
<dbReference type="AlphaFoldDB" id="A0A0K2SGV0"/>
<dbReference type="PANTHER" id="PTHR43005:SF2">
    <property type="entry name" value="INTEGRAL MEMBRANE SUGAR TRANSPORT PROTEIN"/>
    <property type="match status" value="1"/>
</dbReference>
<reference evidence="10" key="1">
    <citation type="submission" date="2015-07" db="EMBL/GenBank/DDBJ databases">
        <title>Complete genome sequence and phylogenetic analysis of Limnochorda pilosa.</title>
        <authorList>
            <person name="Watanabe M."/>
            <person name="Kojima H."/>
            <person name="Fukui M."/>
        </authorList>
    </citation>
    <scope>NUCLEOTIDE SEQUENCE [LARGE SCALE GENOMIC DNA]</scope>
    <source>
        <strain evidence="10">HC45</strain>
    </source>
</reference>
<keyword evidence="5 7" id="KW-1133">Transmembrane helix</keyword>
<proteinExistence type="inferred from homology"/>
<dbReference type="OrthoDB" id="9778687at2"/>